<name>A0ABN9RLL6_9DINO</name>
<protein>
    <submittedName>
        <fullName evidence="2">Uncharacterized protein</fullName>
    </submittedName>
</protein>
<sequence length="162" mass="17005">PGGREVQIPVLPGSLLRSFPTRMPRGTAPWRRGKGGGMGTSSSSEVGSRNKERGPVSPPSPGTARRSARCESKRPLGKAQGATLGRKPPKAQAAEPLPEVWLSTCGSVRRGGGREREGEREGEEEEEEPTAKGGKSVTLTREEAAAADGAVVPMRGGLRNNN</sequence>
<feature type="non-terminal residue" evidence="2">
    <location>
        <position position="1"/>
    </location>
</feature>
<dbReference type="Proteomes" id="UP001189429">
    <property type="component" value="Unassembled WGS sequence"/>
</dbReference>
<keyword evidence="3" id="KW-1185">Reference proteome</keyword>
<feature type="region of interest" description="Disordered" evidence="1">
    <location>
        <begin position="1"/>
        <end position="162"/>
    </location>
</feature>
<comment type="caution">
    <text evidence="2">The sequence shown here is derived from an EMBL/GenBank/DDBJ whole genome shotgun (WGS) entry which is preliminary data.</text>
</comment>
<proteinExistence type="predicted"/>
<evidence type="ECO:0000313" key="2">
    <source>
        <dbReference type="EMBL" id="CAK0819835.1"/>
    </source>
</evidence>
<reference evidence="2" key="1">
    <citation type="submission" date="2023-10" db="EMBL/GenBank/DDBJ databases">
        <authorList>
            <person name="Chen Y."/>
            <person name="Shah S."/>
            <person name="Dougan E. K."/>
            <person name="Thang M."/>
            <person name="Chan C."/>
        </authorList>
    </citation>
    <scope>NUCLEOTIDE SEQUENCE [LARGE SCALE GENOMIC DNA]</scope>
</reference>
<evidence type="ECO:0000313" key="3">
    <source>
        <dbReference type="Proteomes" id="UP001189429"/>
    </source>
</evidence>
<organism evidence="2 3">
    <name type="scientific">Prorocentrum cordatum</name>
    <dbReference type="NCBI Taxonomy" id="2364126"/>
    <lineage>
        <taxon>Eukaryota</taxon>
        <taxon>Sar</taxon>
        <taxon>Alveolata</taxon>
        <taxon>Dinophyceae</taxon>
        <taxon>Prorocentrales</taxon>
        <taxon>Prorocentraceae</taxon>
        <taxon>Prorocentrum</taxon>
    </lineage>
</organism>
<accession>A0ABN9RLL6</accession>
<evidence type="ECO:0000256" key="1">
    <source>
        <dbReference type="SAM" id="MobiDB-lite"/>
    </source>
</evidence>
<gene>
    <name evidence="2" type="ORF">PCOR1329_LOCUS21725</name>
</gene>
<dbReference type="EMBL" id="CAUYUJ010007185">
    <property type="protein sequence ID" value="CAK0819835.1"/>
    <property type="molecule type" value="Genomic_DNA"/>
</dbReference>